<feature type="transmembrane region" description="Helical" evidence="6">
    <location>
        <begin position="307"/>
        <end position="340"/>
    </location>
</feature>
<comment type="similarity">
    <text evidence="2">Belongs to the autoinducer-2 exporter (AI-2E) (TC 2.A.86) family.</text>
</comment>
<dbReference type="RefSeq" id="WP_089900219.1">
    <property type="nucleotide sequence ID" value="NZ_FOCI01000005.1"/>
</dbReference>
<evidence type="ECO:0000256" key="4">
    <source>
        <dbReference type="ARBA" id="ARBA00022989"/>
    </source>
</evidence>
<evidence type="ECO:0000256" key="6">
    <source>
        <dbReference type="SAM" id="Phobius"/>
    </source>
</evidence>
<organism evidence="7 8">
    <name type="scientific">Loktanella fryxellensis</name>
    <dbReference type="NCBI Taxonomy" id="245187"/>
    <lineage>
        <taxon>Bacteria</taxon>
        <taxon>Pseudomonadati</taxon>
        <taxon>Pseudomonadota</taxon>
        <taxon>Alphaproteobacteria</taxon>
        <taxon>Rhodobacterales</taxon>
        <taxon>Roseobacteraceae</taxon>
        <taxon>Loktanella</taxon>
    </lineage>
</organism>
<evidence type="ECO:0000256" key="3">
    <source>
        <dbReference type="ARBA" id="ARBA00022692"/>
    </source>
</evidence>
<sequence>MKPAPRPPRSRRFERLALAVASVAGFLLCALIAWPFLGAITWALTLAILFAPLHEKVEKFVRHPNIAALLSTAMVIVVVVVPAAFVVERLITEATSGIQSLQARVEGGELQALLDSYPALAPFGTWIDRQFDLTSLMFAIATWLSNLGATFVKGSLLQVVEVFITFYLLFYFLRDRLAARTTIIAWLPLTKPETEQLLRRVAETVHATVYGTLAVAAVQGTLGGLMFWALGLPTPLLWGLVMGLLSIVPVLGAFIVWIPAAILLLLEGSWVRGLILAAWGGLVVGSIDNVLRPMLVGNRLRLHTIPAFISIVGGLLLFGAPGFILGPLAATMTMLVLEYWTRQEALTQTRD</sequence>
<dbReference type="InterPro" id="IPR002549">
    <property type="entry name" value="AI-2E-like"/>
</dbReference>
<feature type="transmembrane region" description="Helical" evidence="6">
    <location>
        <begin position="270"/>
        <end position="287"/>
    </location>
</feature>
<keyword evidence="4 6" id="KW-1133">Transmembrane helix</keyword>
<feature type="transmembrane region" description="Helical" evidence="6">
    <location>
        <begin position="207"/>
        <end position="230"/>
    </location>
</feature>
<dbReference type="AlphaFoldDB" id="A0A1H8BTZ0"/>
<dbReference type="EMBL" id="FOCI01000005">
    <property type="protein sequence ID" value="SEM86335.1"/>
    <property type="molecule type" value="Genomic_DNA"/>
</dbReference>
<evidence type="ECO:0000256" key="1">
    <source>
        <dbReference type="ARBA" id="ARBA00004141"/>
    </source>
</evidence>
<feature type="transmembrane region" description="Helical" evidence="6">
    <location>
        <begin position="67"/>
        <end position="87"/>
    </location>
</feature>
<evidence type="ECO:0000256" key="2">
    <source>
        <dbReference type="ARBA" id="ARBA00009773"/>
    </source>
</evidence>
<evidence type="ECO:0000256" key="5">
    <source>
        <dbReference type="ARBA" id="ARBA00023136"/>
    </source>
</evidence>
<gene>
    <name evidence="7" type="ORF">SAMN04488003_105172</name>
</gene>
<dbReference type="PANTHER" id="PTHR21716">
    <property type="entry name" value="TRANSMEMBRANE PROTEIN"/>
    <property type="match status" value="1"/>
</dbReference>
<comment type="subcellular location">
    <subcellularLocation>
        <location evidence="1">Membrane</location>
        <topology evidence="1">Multi-pass membrane protein</topology>
    </subcellularLocation>
</comment>
<keyword evidence="5 6" id="KW-0472">Membrane</keyword>
<evidence type="ECO:0000313" key="7">
    <source>
        <dbReference type="EMBL" id="SEM86335.1"/>
    </source>
</evidence>
<dbReference type="Pfam" id="PF01594">
    <property type="entry name" value="AI-2E_transport"/>
    <property type="match status" value="1"/>
</dbReference>
<feature type="transmembrane region" description="Helical" evidence="6">
    <location>
        <begin position="155"/>
        <end position="173"/>
    </location>
</feature>
<dbReference type="STRING" id="245187.SAMN04488003_105172"/>
<proteinExistence type="inferred from homology"/>
<keyword evidence="8" id="KW-1185">Reference proteome</keyword>
<accession>A0A1H8BTZ0</accession>
<dbReference type="Proteomes" id="UP000199585">
    <property type="component" value="Unassembled WGS sequence"/>
</dbReference>
<dbReference type="GO" id="GO:0016020">
    <property type="term" value="C:membrane"/>
    <property type="evidence" value="ECO:0007669"/>
    <property type="project" value="UniProtKB-SubCell"/>
</dbReference>
<dbReference type="OrthoDB" id="9799225at2"/>
<name>A0A1H8BTZ0_9RHOB</name>
<dbReference type="PANTHER" id="PTHR21716:SF4">
    <property type="entry name" value="TRANSMEMBRANE PROTEIN 245"/>
    <property type="match status" value="1"/>
</dbReference>
<keyword evidence="3 6" id="KW-0812">Transmembrane</keyword>
<evidence type="ECO:0000313" key="8">
    <source>
        <dbReference type="Proteomes" id="UP000199585"/>
    </source>
</evidence>
<feature type="transmembrane region" description="Helical" evidence="6">
    <location>
        <begin position="131"/>
        <end position="149"/>
    </location>
</feature>
<reference evidence="7 8" key="1">
    <citation type="submission" date="2016-10" db="EMBL/GenBank/DDBJ databases">
        <authorList>
            <person name="de Groot N.N."/>
        </authorList>
    </citation>
    <scope>NUCLEOTIDE SEQUENCE [LARGE SCALE GENOMIC DNA]</scope>
    <source>
        <strain evidence="7 8">DSM 16213</strain>
    </source>
</reference>
<feature type="transmembrane region" description="Helical" evidence="6">
    <location>
        <begin position="236"/>
        <end position="258"/>
    </location>
</feature>
<protein>
    <submittedName>
        <fullName evidence="7">Predicted PurR-regulated permease PerM</fullName>
    </submittedName>
</protein>